<keyword evidence="2 6" id="KW-0812">Transmembrane</keyword>
<proteinExistence type="inferred from homology"/>
<evidence type="ECO:0000313" key="9">
    <source>
        <dbReference type="EMBL" id="EYF05674.1"/>
    </source>
</evidence>
<dbReference type="Pfam" id="PF12821">
    <property type="entry name" value="ThrE_2"/>
    <property type="match status" value="1"/>
</dbReference>
<protein>
    <recommendedName>
        <fullName evidence="11">Threonine/serine exporter family protein</fullName>
    </recommendedName>
</protein>
<feature type="transmembrane region" description="Helical" evidence="6">
    <location>
        <begin position="209"/>
        <end position="229"/>
    </location>
</feature>
<keyword evidence="4 6" id="KW-0472">Membrane</keyword>
<keyword evidence="3 6" id="KW-1133">Transmembrane helix</keyword>
<dbReference type="STRING" id="1192034.CAP_2964"/>
<evidence type="ECO:0000256" key="6">
    <source>
        <dbReference type="SAM" id="Phobius"/>
    </source>
</evidence>
<dbReference type="InterPro" id="IPR024528">
    <property type="entry name" value="ThrE_2"/>
</dbReference>
<dbReference type="InterPro" id="IPR010619">
    <property type="entry name" value="ThrE-like_N"/>
</dbReference>
<feature type="transmembrane region" description="Helical" evidence="6">
    <location>
        <begin position="135"/>
        <end position="154"/>
    </location>
</feature>
<dbReference type="GO" id="GO:0022857">
    <property type="term" value="F:transmembrane transporter activity"/>
    <property type="evidence" value="ECO:0007669"/>
    <property type="project" value="InterPro"/>
</dbReference>
<comment type="subcellular location">
    <subcellularLocation>
        <location evidence="1">Membrane</location>
        <topology evidence="1">Multi-pass membrane protein</topology>
    </subcellularLocation>
</comment>
<sequence>MLRFPMSLDAPLSTDPSHPLRVDRAHAEAFILTLAEALHAHGAAAHRLEGLLTLVAARLGIEARFYSTPTVVLASFGVLAEGHTCLVRVQPGAINLEKISLLYETTVSVIRAEIGPEEGRAKVAAIVSAKPRYGAPWTVLSSAVFSASAAVLFGGGGREVLASGAVGLVVGLIVQAMRRWSARSAVVEPVAAAVAAVAASLAAHLTGPLSTLIVTLAGAVMLLPGLGITTAMTELATRNLASGTARFSGALVQLAGLGFGVAFGTGLVRLLPALPAPPPPTEWSTLALGCAVLAASTAISTYLQTRPRDLPWIVAVCGLGFLGTRLGGRLLGPELGAFLGALVIGLASNAVARKYDRPASVGVVPGLLLLVPGSLGFRGVVSMLENDVASGAEATFKAGMISVSLVAGILFANLWLPPRRAL</sequence>
<feature type="transmembrane region" description="Helical" evidence="6">
    <location>
        <begin position="185"/>
        <end position="203"/>
    </location>
</feature>
<dbReference type="EMBL" id="ASRX01000021">
    <property type="protein sequence ID" value="EYF05674.1"/>
    <property type="molecule type" value="Genomic_DNA"/>
</dbReference>
<dbReference type="AlphaFoldDB" id="A0A017T8W5"/>
<dbReference type="InterPro" id="IPR051361">
    <property type="entry name" value="ThrE/Ser_Exporter"/>
</dbReference>
<evidence type="ECO:0000313" key="10">
    <source>
        <dbReference type="Proteomes" id="UP000019678"/>
    </source>
</evidence>
<evidence type="ECO:0000256" key="5">
    <source>
        <dbReference type="ARBA" id="ARBA00034125"/>
    </source>
</evidence>
<feature type="domain" description="Threonine/serine exporter-like N-terminal" evidence="7">
    <location>
        <begin position="30"/>
        <end position="267"/>
    </location>
</feature>
<evidence type="ECO:0000256" key="2">
    <source>
        <dbReference type="ARBA" id="ARBA00022692"/>
    </source>
</evidence>
<feature type="transmembrane region" description="Helical" evidence="6">
    <location>
        <begin position="310"/>
        <end position="328"/>
    </location>
</feature>
<dbReference type="Proteomes" id="UP000019678">
    <property type="component" value="Unassembled WGS sequence"/>
</dbReference>
<feature type="transmembrane region" description="Helical" evidence="6">
    <location>
        <begin position="250"/>
        <end position="271"/>
    </location>
</feature>
<dbReference type="eggNOG" id="COG2966">
    <property type="taxonomic scope" value="Bacteria"/>
</dbReference>
<feature type="transmembrane region" description="Helical" evidence="6">
    <location>
        <begin position="283"/>
        <end position="303"/>
    </location>
</feature>
<feature type="domain" description="Threonine/Serine exporter ThrE" evidence="8">
    <location>
        <begin position="295"/>
        <end position="413"/>
    </location>
</feature>
<evidence type="ECO:0000256" key="1">
    <source>
        <dbReference type="ARBA" id="ARBA00004141"/>
    </source>
</evidence>
<feature type="transmembrane region" description="Helical" evidence="6">
    <location>
        <begin position="359"/>
        <end position="378"/>
    </location>
</feature>
<evidence type="ECO:0000259" key="7">
    <source>
        <dbReference type="Pfam" id="PF06738"/>
    </source>
</evidence>
<evidence type="ECO:0000256" key="4">
    <source>
        <dbReference type="ARBA" id="ARBA00023136"/>
    </source>
</evidence>
<dbReference type="Pfam" id="PF06738">
    <property type="entry name" value="ThrE"/>
    <property type="match status" value="1"/>
</dbReference>
<evidence type="ECO:0000259" key="8">
    <source>
        <dbReference type="Pfam" id="PF12821"/>
    </source>
</evidence>
<dbReference type="GO" id="GO:0016020">
    <property type="term" value="C:membrane"/>
    <property type="evidence" value="ECO:0007669"/>
    <property type="project" value="UniProtKB-SubCell"/>
</dbReference>
<reference evidence="9 10" key="1">
    <citation type="submission" date="2013-05" db="EMBL/GenBank/DDBJ databases">
        <title>Genome assembly of Chondromyces apiculatus DSM 436.</title>
        <authorList>
            <person name="Sharma G."/>
            <person name="Khatri I."/>
            <person name="Kaur C."/>
            <person name="Mayilraj S."/>
            <person name="Subramanian S."/>
        </authorList>
    </citation>
    <scope>NUCLEOTIDE SEQUENCE [LARGE SCALE GENOMIC DNA]</scope>
    <source>
        <strain evidence="9 10">DSM 436</strain>
    </source>
</reference>
<gene>
    <name evidence="9" type="ORF">CAP_2964</name>
</gene>
<feature type="transmembrane region" description="Helical" evidence="6">
    <location>
        <begin position="398"/>
        <end position="416"/>
    </location>
</feature>
<name>A0A017T8W5_9BACT</name>
<dbReference type="PANTHER" id="PTHR31082:SF4">
    <property type="entry name" value="PHEROMONE-REGULATED MEMBRANE PROTEIN 10"/>
    <property type="match status" value="1"/>
</dbReference>
<feature type="transmembrane region" description="Helical" evidence="6">
    <location>
        <begin position="160"/>
        <end position="178"/>
    </location>
</feature>
<dbReference type="PANTHER" id="PTHR31082">
    <property type="entry name" value="PHEROMONE-REGULATED MEMBRANE PROTEIN 10"/>
    <property type="match status" value="1"/>
</dbReference>
<comment type="caution">
    <text evidence="9">The sequence shown here is derived from an EMBL/GenBank/DDBJ whole genome shotgun (WGS) entry which is preliminary data.</text>
</comment>
<keyword evidence="10" id="KW-1185">Reference proteome</keyword>
<evidence type="ECO:0000256" key="3">
    <source>
        <dbReference type="ARBA" id="ARBA00022989"/>
    </source>
</evidence>
<comment type="similarity">
    <text evidence="5">Belongs to the ThrE exporter (TC 2.A.79) family.</text>
</comment>
<evidence type="ECO:0008006" key="11">
    <source>
        <dbReference type="Google" id="ProtNLM"/>
    </source>
</evidence>
<dbReference type="eggNOG" id="COG3610">
    <property type="taxonomic scope" value="Bacteria"/>
</dbReference>
<organism evidence="9 10">
    <name type="scientific">Chondromyces apiculatus DSM 436</name>
    <dbReference type="NCBI Taxonomy" id="1192034"/>
    <lineage>
        <taxon>Bacteria</taxon>
        <taxon>Pseudomonadati</taxon>
        <taxon>Myxococcota</taxon>
        <taxon>Polyangia</taxon>
        <taxon>Polyangiales</taxon>
        <taxon>Polyangiaceae</taxon>
        <taxon>Chondromyces</taxon>
    </lineage>
</organism>
<feature type="transmembrane region" description="Helical" evidence="6">
    <location>
        <begin position="334"/>
        <end position="352"/>
    </location>
</feature>
<accession>A0A017T8W5</accession>